<name>A0A810MSQ6_9ACTN</name>
<dbReference type="SUPFAM" id="SSF46894">
    <property type="entry name" value="C-terminal effector domain of the bipartite response regulators"/>
    <property type="match status" value="1"/>
</dbReference>
<dbReference type="SMART" id="SM00421">
    <property type="entry name" value="HTH_LUXR"/>
    <property type="match status" value="1"/>
</dbReference>
<dbReference type="Gene3D" id="1.10.10.10">
    <property type="entry name" value="Winged helix-like DNA-binding domain superfamily/Winged helix DNA-binding domain"/>
    <property type="match status" value="1"/>
</dbReference>
<feature type="compositionally biased region" description="Polar residues" evidence="1">
    <location>
        <begin position="1"/>
        <end position="12"/>
    </location>
</feature>
<dbReference type="AlphaFoldDB" id="A0A810MSQ6"/>
<dbReference type="EMBL" id="AP023359">
    <property type="protein sequence ID" value="BCJ64071.1"/>
    <property type="molecule type" value="Genomic_DNA"/>
</dbReference>
<evidence type="ECO:0000313" key="4">
    <source>
        <dbReference type="Proteomes" id="UP000680866"/>
    </source>
</evidence>
<accession>A0A810MSQ6</accession>
<dbReference type="InterPro" id="IPR000792">
    <property type="entry name" value="Tscrpt_reg_LuxR_C"/>
</dbReference>
<evidence type="ECO:0000259" key="2">
    <source>
        <dbReference type="SMART" id="SM00421"/>
    </source>
</evidence>
<protein>
    <recommendedName>
        <fullName evidence="2">HTH luxR-type domain-containing protein</fullName>
    </recommendedName>
</protein>
<dbReference type="InterPro" id="IPR016032">
    <property type="entry name" value="Sig_transdc_resp-reg_C-effctor"/>
</dbReference>
<keyword evidence="4" id="KW-1185">Reference proteome</keyword>
<dbReference type="InterPro" id="IPR036388">
    <property type="entry name" value="WH-like_DNA-bd_sf"/>
</dbReference>
<reference evidence="3" key="1">
    <citation type="submission" date="2020-08" db="EMBL/GenBank/DDBJ databases">
        <title>Whole genome shotgun sequence of Polymorphospora rubra NBRC 101157.</title>
        <authorList>
            <person name="Komaki H."/>
            <person name="Tamura T."/>
        </authorList>
    </citation>
    <scope>NUCLEOTIDE SEQUENCE</scope>
    <source>
        <strain evidence="3">NBRC 101157</strain>
    </source>
</reference>
<gene>
    <name evidence="3" type="ORF">Prubr_10920</name>
</gene>
<organism evidence="3 4">
    <name type="scientific">Polymorphospora rubra</name>
    <dbReference type="NCBI Taxonomy" id="338584"/>
    <lineage>
        <taxon>Bacteria</taxon>
        <taxon>Bacillati</taxon>
        <taxon>Actinomycetota</taxon>
        <taxon>Actinomycetes</taxon>
        <taxon>Micromonosporales</taxon>
        <taxon>Micromonosporaceae</taxon>
        <taxon>Polymorphospora</taxon>
    </lineage>
</organism>
<dbReference type="Proteomes" id="UP000680866">
    <property type="component" value="Chromosome"/>
</dbReference>
<proteinExistence type="predicted"/>
<sequence>MTGDDTASSGTRLTAGPDRTVPHRATYQERRGPAAEINIALLGAELAELTRNELLVLVPAPYRLPLRVDLFEDLRARGVTVRLLHAAGREPSTGPLATLARDGIALPTPSQVPYFLVIRDRAVVYLPGQDPGHKPDRLTRMRNVVLAGSMAAAFGAVWETAARRAEAARVAAGIDGIEGGRELVRALGDGLTDQQAAARLHMSKRTFARRVALLMQRLDAGTRFQAGVQAARRGFV</sequence>
<dbReference type="GO" id="GO:0006355">
    <property type="term" value="P:regulation of DNA-templated transcription"/>
    <property type="evidence" value="ECO:0007669"/>
    <property type="project" value="InterPro"/>
</dbReference>
<evidence type="ECO:0000313" key="3">
    <source>
        <dbReference type="EMBL" id="BCJ64071.1"/>
    </source>
</evidence>
<dbReference type="KEGG" id="pry:Prubr_10920"/>
<evidence type="ECO:0000256" key="1">
    <source>
        <dbReference type="SAM" id="MobiDB-lite"/>
    </source>
</evidence>
<feature type="region of interest" description="Disordered" evidence="1">
    <location>
        <begin position="1"/>
        <end position="20"/>
    </location>
</feature>
<feature type="domain" description="HTH luxR-type" evidence="2">
    <location>
        <begin position="171"/>
        <end position="230"/>
    </location>
</feature>
<dbReference type="RefSeq" id="WP_212822205.1">
    <property type="nucleotide sequence ID" value="NZ_AP023359.1"/>
</dbReference>
<dbReference type="GO" id="GO:0003677">
    <property type="term" value="F:DNA binding"/>
    <property type="evidence" value="ECO:0007669"/>
    <property type="project" value="InterPro"/>
</dbReference>